<evidence type="ECO:0008006" key="4">
    <source>
        <dbReference type="Google" id="ProtNLM"/>
    </source>
</evidence>
<gene>
    <name evidence="2" type="ORF">FHS19_006504</name>
</gene>
<keyword evidence="1" id="KW-1133">Transmembrane helix</keyword>
<dbReference type="EMBL" id="JACHXJ010000008">
    <property type="protein sequence ID" value="MBB3131780.1"/>
    <property type="molecule type" value="Genomic_DNA"/>
</dbReference>
<accession>A0A839U1Y2</accession>
<proteinExistence type="predicted"/>
<feature type="transmembrane region" description="Helical" evidence="1">
    <location>
        <begin position="12"/>
        <end position="34"/>
    </location>
</feature>
<organism evidence="2 3">
    <name type="scientific">Paenibacillus rhizosphaerae</name>
    <dbReference type="NCBI Taxonomy" id="297318"/>
    <lineage>
        <taxon>Bacteria</taxon>
        <taxon>Bacillati</taxon>
        <taxon>Bacillota</taxon>
        <taxon>Bacilli</taxon>
        <taxon>Bacillales</taxon>
        <taxon>Paenibacillaceae</taxon>
        <taxon>Paenibacillus</taxon>
    </lineage>
</organism>
<sequence>MVTKVNAIMQRLRPLAPLVLMLIFPVLGSIYQLVNHPNARVYSLVTQADLAVPFIKYFALPYSVWIFYIYACLVYLFFKDRNLYYRGIILYTVCAMTCYGIYLVFQTTVPRPVVTGSDPFSELVRFIYKRDQPYNCFPSIHCFSSYMVMRLFLTSKARNRVIMIFVSTMSILIIASTQFVKQHVLWDAVSAIAMVEIYHFVIYVLPGALRSREKVRQRKELQA</sequence>
<keyword evidence="1" id="KW-0812">Transmembrane</keyword>
<dbReference type="GO" id="GO:0016020">
    <property type="term" value="C:membrane"/>
    <property type="evidence" value="ECO:0007669"/>
    <property type="project" value="UniProtKB-SubCell"/>
</dbReference>
<feature type="transmembrane region" description="Helical" evidence="1">
    <location>
        <begin position="161"/>
        <end position="180"/>
    </location>
</feature>
<dbReference type="Proteomes" id="UP000517523">
    <property type="component" value="Unassembled WGS sequence"/>
</dbReference>
<dbReference type="InterPro" id="IPR036938">
    <property type="entry name" value="PAP2/HPO_sf"/>
</dbReference>
<dbReference type="SUPFAM" id="SSF48317">
    <property type="entry name" value="Acid phosphatase/Vanadium-dependent haloperoxidase"/>
    <property type="match status" value="1"/>
</dbReference>
<name>A0A839U1Y2_9BACL</name>
<comment type="caution">
    <text evidence="2">The sequence shown here is derived from an EMBL/GenBank/DDBJ whole genome shotgun (WGS) entry which is preliminary data.</text>
</comment>
<feature type="transmembrane region" description="Helical" evidence="1">
    <location>
        <begin position="132"/>
        <end position="149"/>
    </location>
</feature>
<evidence type="ECO:0000313" key="2">
    <source>
        <dbReference type="EMBL" id="MBB3131780.1"/>
    </source>
</evidence>
<dbReference type="RefSeq" id="WP_183587124.1">
    <property type="nucleotide sequence ID" value="NZ_JACHXJ010000008.1"/>
</dbReference>
<reference evidence="2 3" key="1">
    <citation type="submission" date="2020-08" db="EMBL/GenBank/DDBJ databases">
        <title>Genomic Encyclopedia of Type Strains, Phase III (KMG-III): the genomes of soil and plant-associated and newly described type strains.</title>
        <authorList>
            <person name="Whitman W."/>
        </authorList>
    </citation>
    <scope>NUCLEOTIDE SEQUENCE [LARGE SCALE GENOMIC DNA]</scope>
    <source>
        <strain evidence="2 3">CECT 5831</strain>
    </source>
</reference>
<feature type="transmembrane region" description="Helical" evidence="1">
    <location>
        <begin position="54"/>
        <end position="76"/>
    </location>
</feature>
<evidence type="ECO:0000313" key="3">
    <source>
        <dbReference type="Proteomes" id="UP000517523"/>
    </source>
</evidence>
<evidence type="ECO:0000256" key="1">
    <source>
        <dbReference type="SAM" id="Phobius"/>
    </source>
</evidence>
<protein>
    <recommendedName>
        <fullName evidence="4">Inositol phosphorylceramide synthase</fullName>
    </recommendedName>
</protein>
<keyword evidence="1" id="KW-0472">Membrane</keyword>
<dbReference type="AlphaFoldDB" id="A0A839U1Y2"/>
<feature type="transmembrane region" description="Helical" evidence="1">
    <location>
        <begin position="83"/>
        <end position="105"/>
    </location>
</feature>
<feature type="transmembrane region" description="Helical" evidence="1">
    <location>
        <begin position="186"/>
        <end position="209"/>
    </location>
</feature>